<evidence type="ECO:0000256" key="6">
    <source>
        <dbReference type="ARBA" id="ARBA00022750"/>
    </source>
</evidence>
<evidence type="ECO:0000259" key="12">
    <source>
        <dbReference type="PROSITE" id="PS51767"/>
    </source>
</evidence>
<keyword evidence="5" id="KW-0732">Signal</keyword>
<evidence type="ECO:0000313" key="13">
    <source>
        <dbReference type="EMBL" id="KAG2188371.1"/>
    </source>
</evidence>
<feature type="active site" evidence="10">
    <location>
        <position position="85"/>
    </location>
</feature>
<dbReference type="Gene3D" id="2.40.70.10">
    <property type="entry name" value="Acid Proteases"/>
    <property type="match status" value="2"/>
</dbReference>
<keyword evidence="8" id="KW-0865">Zymogen</keyword>
<comment type="catalytic activity">
    <reaction evidence="1">
        <text>Hydrolysis of proteins with broad specificity similar to that of pepsin A, preferring hydrophobic residues at P1 and P1'. Clots milk and activates trypsinogen. Does not cleave 4-Gln-|-His-5, but does cleave 10-His-|-Leu-11 and 12-Val-|-Glu-13 in B chain of insulin.</text>
        <dbReference type="EC" id="3.4.23.21"/>
    </reaction>
</comment>
<dbReference type="InterPro" id="IPR033121">
    <property type="entry name" value="PEPTIDASE_A1"/>
</dbReference>
<dbReference type="InterPro" id="IPR001969">
    <property type="entry name" value="Aspartic_peptidase_AS"/>
</dbReference>
<dbReference type="PRINTS" id="PR00792">
    <property type="entry name" value="PEPSIN"/>
</dbReference>
<evidence type="ECO:0000256" key="11">
    <source>
        <dbReference type="RuleBase" id="RU000454"/>
    </source>
</evidence>
<dbReference type="InterPro" id="IPR001461">
    <property type="entry name" value="Aspartic_peptidase_A1"/>
</dbReference>
<dbReference type="Pfam" id="PF00026">
    <property type="entry name" value="Asp"/>
    <property type="match status" value="1"/>
</dbReference>
<evidence type="ECO:0000256" key="8">
    <source>
        <dbReference type="ARBA" id="ARBA00023145"/>
    </source>
</evidence>
<feature type="active site" evidence="10">
    <location>
        <position position="267"/>
    </location>
</feature>
<accession>A0A8H7QBK5</accession>
<feature type="domain" description="Peptidase A1" evidence="12">
    <location>
        <begin position="67"/>
        <end position="370"/>
    </location>
</feature>
<evidence type="ECO:0000256" key="3">
    <source>
        <dbReference type="ARBA" id="ARBA00013205"/>
    </source>
</evidence>
<dbReference type="InterPro" id="IPR021109">
    <property type="entry name" value="Peptidase_aspartic_dom_sf"/>
</dbReference>
<dbReference type="EMBL" id="JAEPRA010000002">
    <property type="protein sequence ID" value="KAG2188371.1"/>
    <property type="molecule type" value="Genomic_DNA"/>
</dbReference>
<evidence type="ECO:0000256" key="7">
    <source>
        <dbReference type="ARBA" id="ARBA00022801"/>
    </source>
</evidence>
<dbReference type="PANTHER" id="PTHR47966:SF1">
    <property type="entry name" value="ASPARTYL PROTEINASE"/>
    <property type="match status" value="1"/>
</dbReference>
<evidence type="ECO:0000256" key="1">
    <source>
        <dbReference type="ARBA" id="ARBA00001130"/>
    </source>
</evidence>
<comment type="caution">
    <text evidence="13">The sequence shown here is derived from an EMBL/GenBank/DDBJ whole genome shotgun (WGS) entry which is preliminary data.</text>
</comment>
<sequence>MTIASGTAVKLVTNPNFRPSASAQIYRVVQNKLRHFNHHTVVSIKAAIGVSATGDVPVTDDGTDVEYYANVSIGTPKQNFKLDFDTGSSDLWFCSTLGDSTESGKNKYDPTKSSTYKKDGRPWKISYGDGSTSSGVLGTDTLYLGDLAVKNQTIELAKTISDSFSSGPIDGLLGLAFDTITTVKGVKTPTDNLVSQNLINQPIFGVFLGKEKNGGGGEYIFGGYDESKVGGTLTTVPVDNSQGFWGITVDDLAAGSTSTGSFSGILDTGTTLLLLPQQQADQLAQQFNATNNGDGTYTLPDDTSNLSDLTFTINGATFTVPSSDLVFEQYQGKNIAAFGSAGMDFAILGDVFLKNNYCIFNTADPSVQIAPLAGDV</sequence>
<dbReference type="Proteomes" id="UP000612746">
    <property type="component" value="Unassembled WGS sequence"/>
</dbReference>
<keyword evidence="6 11" id="KW-0064">Aspartyl protease</keyword>
<dbReference type="OrthoDB" id="2747330at2759"/>
<evidence type="ECO:0000256" key="2">
    <source>
        <dbReference type="ARBA" id="ARBA00007447"/>
    </source>
</evidence>
<dbReference type="SUPFAM" id="SSF50630">
    <property type="entry name" value="Acid proteases"/>
    <property type="match status" value="1"/>
</dbReference>
<dbReference type="PROSITE" id="PS51767">
    <property type="entry name" value="PEPTIDASE_A1"/>
    <property type="match status" value="1"/>
</dbReference>
<dbReference type="PROSITE" id="PS00141">
    <property type="entry name" value="ASP_PROTEASE"/>
    <property type="match status" value="2"/>
</dbReference>
<evidence type="ECO:0000313" key="14">
    <source>
        <dbReference type="Proteomes" id="UP000612746"/>
    </source>
</evidence>
<keyword evidence="7 11" id="KW-0378">Hydrolase</keyword>
<evidence type="ECO:0000256" key="5">
    <source>
        <dbReference type="ARBA" id="ARBA00022729"/>
    </source>
</evidence>
<name>A0A8H7QBK5_9FUNG</name>
<organism evidence="13 14">
    <name type="scientific">Umbelopsis vinacea</name>
    <dbReference type="NCBI Taxonomy" id="44442"/>
    <lineage>
        <taxon>Eukaryota</taxon>
        <taxon>Fungi</taxon>
        <taxon>Fungi incertae sedis</taxon>
        <taxon>Mucoromycota</taxon>
        <taxon>Mucoromycotina</taxon>
        <taxon>Umbelopsidomycetes</taxon>
        <taxon>Umbelopsidales</taxon>
        <taxon>Umbelopsidaceae</taxon>
        <taxon>Umbelopsis</taxon>
    </lineage>
</organism>
<protein>
    <recommendedName>
        <fullName evidence="3">rhizopuspepsin</fullName>
        <ecNumber evidence="3">3.4.23.21</ecNumber>
    </recommendedName>
</protein>
<keyword evidence="9" id="KW-1015">Disulfide bond</keyword>
<dbReference type="PANTHER" id="PTHR47966">
    <property type="entry name" value="BETA-SITE APP-CLEAVING ENZYME, ISOFORM A-RELATED"/>
    <property type="match status" value="1"/>
</dbReference>
<keyword evidence="14" id="KW-1185">Reference proteome</keyword>
<dbReference type="EC" id="3.4.23.21" evidence="3"/>
<dbReference type="GO" id="GO:0006508">
    <property type="term" value="P:proteolysis"/>
    <property type="evidence" value="ECO:0007669"/>
    <property type="project" value="UniProtKB-KW"/>
</dbReference>
<gene>
    <name evidence="13" type="ORF">INT44_001124</name>
</gene>
<evidence type="ECO:0000256" key="4">
    <source>
        <dbReference type="ARBA" id="ARBA00022670"/>
    </source>
</evidence>
<keyword evidence="4 11" id="KW-0645">Protease</keyword>
<comment type="similarity">
    <text evidence="2 11">Belongs to the peptidase A1 family.</text>
</comment>
<evidence type="ECO:0000256" key="9">
    <source>
        <dbReference type="ARBA" id="ARBA00023157"/>
    </source>
</evidence>
<dbReference type="FunFam" id="2.40.70.10:FF:000115">
    <property type="entry name" value="Lysosomal aspartic protease"/>
    <property type="match status" value="1"/>
</dbReference>
<reference evidence="13" key="1">
    <citation type="submission" date="2020-12" db="EMBL/GenBank/DDBJ databases">
        <title>Metabolic potential, ecology and presence of endohyphal bacteria is reflected in genomic diversity of Mucoromycotina.</title>
        <authorList>
            <person name="Muszewska A."/>
            <person name="Okrasinska A."/>
            <person name="Steczkiewicz K."/>
            <person name="Drgas O."/>
            <person name="Orlowska M."/>
            <person name="Perlinska-Lenart U."/>
            <person name="Aleksandrzak-Piekarczyk T."/>
            <person name="Szatraj K."/>
            <person name="Zielenkiewicz U."/>
            <person name="Pilsyk S."/>
            <person name="Malc E."/>
            <person name="Mieczkowski P."/>
            <person name="Kruszewska J.S."/>
            <person name="Biernat P."/>
            <person name="Pawlowska J."/>
        </authorList>
    </citation>
    <scope>NUCLEOTIDE SEQUENCE</scope>
    <source>
        <strain evidence="13">WA0000051536</strain>
    </source>
</reference>
<proteinExistence type="inferred from homology"/>
<evidence type="ECO:0000256" key="10">
    <source>
        <dbReference type="PIRSR" id="PIRSR601461-1"/>
    </source>
</evidence>
<dbReference type="AlphaFoldDB" id="A0A8H7QBK5"/>
<dbReference type="GO" id="GO:0004190">
    <property type="term" value="F:aspartic-type endopeptidase activity"/>
    <property type="evidence" value="ECO:0007669"/>
    <property type="project" value="UniProtKB-KW"/>
</dbReference>